<dbReference type="InterPro" id="IPR001509">
    <property type="entry name" value="Epimerase_deHydtase"/>
</dbReference>
<dbReference type="GO" id="GO:0003978">
    <property type="term" value="F:UDP-glucose 4-epimerase activity"/>
    <property type="evidence" value="ECO:0007669"/>
    <property type="project" value="UniProtKB-EC"/>
</dbReference>
<name>A0ABW1YE50_9DEIO</name>
<reference evidence="12" key="1">
    <citation type="journal article" date="2014" name="Int. J. Syst. Evol. Microbiol.">
        <title>Complete genome of a new Firmicutes species belonging to the dominant human colonic microbiota ('Ruminococcus bicirculans') reveals two chromosomes and a selective capacity to utilize plant glucans.</title>
        <authorList>
            <consortium name="NISC Comparative Sequencing Program"/>
            <person name="Wegmann U."/>
            <person name="Louis P."/>
            <person name="Goesmann A."/>
            <person name="Henrissat B."/>
            <person name="Duncan S.H."/>
            <person name="Flint H.J."/>
        </authorList>
    </citation>
    <scope>NUCLEOTIDE SEQUENCE</scope>
    <source>
        <strain evidence="12">NBRC 112440</strain>
    </source>
</reference>
<comment type="similarity">
    <text evidence="4">Belongs to the NAD(P)-dependent epimerase/dehydratase family.</text>
</comment>
<evidence type="ECO:0000256" key="9">
    <source>
        <dbReference type="ARBA" id="ARBA00031367"/>
    </source>
</evidence>
<proteinExistence type="inferred from homology"/>
<dbReference type="PANTHER" id="PTHR43725">
    <property type="entry name" value="UDP-GLUCOSE 4-EPIMERASE"/>
    <property type="match status" value="1"/>
</dbReference>
<dbReference type="EC" id="5.1.3.2" evidence="5"/>
<comment type="cofactor">
    <cofactor evidence="2">
        <name>NAD(+)</name>
        <dbReference type="ChEBI" id="CHEBI:57540"/>
    </cofactor>
</comment>
<keyword evidence="14" id="KW-1185">Reference proteome</keyword>
<evidence type="ECO:0000256" key="2">
    <source>
        <dbReference type="ARBA" id="ARBA00001911"/>
    </source>
</evidence>
<evidence type="ECO:0000256" key="3">
    <source>
        <dbReference type="ARBA" id="ARBA00004947"/>
    </source>
</evidence>
<evidence type="ECO:0000259" key="11">
    <source>
        <dbReference type="Pfam" id="PF01370"/>
    </source>
</evidence>
<dbReference type="SUPFAM" id="SSF51735">
    <property type="entry name" value="NAD(P)-binding Rossmann-fold domains"/>
    <property type="match status" value="1"/>
</dbReference>
<comment type="pathway">
    <text evidence="3">Carbohydrate metabolism; galactose metabolism.</text>
</comment>
<dbReference type="Gene3D" id="3.90.25.10">
    <property type="entry name" value="UDP-galactose 4-epimerase, domain 1"/>
    <property type="match status" value="1"/>
</dbReference>
<dbReference type="InterPro" id="IPR036291">
    <property type="entry name" value="NAD(P)-bd_dom_sf"/>
</dbReference>
<protein>
    <recommendedName>
        <fullName evidence="6">UDP-glucose 4-epimerase</fullName>
        <ecNumber evidence="5">5.1.3.2</ecNumber>
    </recommendedName>
    <alternativeName>
        <fullName evidence="10">Galactowaldenase</fullName>
    </alternativeName>
    <alternativeName>
        <fullName evidence="9">UDP-galactose 4-epimerase</fullName>
    </alternativeName>
</protein>
<evidence type="ECO:0000256" key="1">
    <source>
        <dbReference type="ARBA" id="ARBA00000083"/>
    </source>
</evidence>
<feature type="domain" description="NAD-dependent epimerase/dehydratase" evidence="11">
    <location>
        <begin position="3"/>
        <end position="243"/>
    </location>
</feature>
<keyword evidence="8 12" id="KW-0413">Isomerase</keyword>
<dbReference type="NCBIfam" id="TIGR01179">
    <property type="entry name" value="galE"/>
    <property type="match status" value="1"/>
</dbReference>
<evidence type="ECO:0000313" key="14">
    <source>
        <dbReference type="Proteomes" id="UP001596297"/>
    </source>
</evidence>
<sequence>MKILVTGGAGYIGSVTCSALEEAGHQPVILDSLVTGCPDFVAGRPFYQADIAQKEVLEQVLREHPDTELTIHFAARIQVPESVSQPALYYRENVLKSLQLFENLAELGQKKVIFSSSASIYESPVGENLSVSETSSLKPLSPYAKSKWMTEEMLKDLCAASDLRGLALRYFNPVGADPRLRSGPYLPDPSHLLGRLLTAVRTGETFLVTGTDYPTRDGTGLRDFIHIWDLALAHVAAAERFDSAFAQAAQESGEPQSYLAVNVGSGEGVTVREFVQAFEQVYPGELQAADGPRRPGDSAGAYADITRARRWLGWSPSLSIREAVESALAWQARA</sequence>
<evidence type="ECO:0000256" key="6">
    <source>
        <dbReference type="ARBA" id="ARBA00018569"/>
    </source>
</evidence>
<dbReference type="InterPro" id="IPR005886">
    <property type="entry name" value="UDP_G4E"/>
</dbReference>
<comment type="caution">
    <text evidence="12">The sequence shown here is derived from an EMBL/GenBank/DDBJ whole genome shotgun (WGS) entry which is preliminary data.</text>
</comment>
<accession>A0ABW1YE50</accession>
<evidence type="ECO:0000313" key="13">
    <source>
        <dbReference type="EMBL" id="MFC6592876.1"/>
    </source>
</evidence>
<reference evidence="14" key="2">
    <citation type="journal article" date="2019" name="Int. J. Syst. Evol. Microbiol.">
        <title>The Global Catalogue of Microorganisms (GCM) 10K type strain sequencing project: providing services to taxonomists for standard genome sequencing and annotation.</title>
        <authorList>
            <consortium name="The Broad Institute Genomics Platform"/>
            <consortium name="The Broad Institute Genome Sequencing Center for Infectious Disease"/>
            <person name="Wu L."/>
            <person name="Ma J."/>
        </authorList>
    </citation>
    <scope>NUCLEOTIDE SEQUENCE [LARGE SCALE GENOMIC DNA]</scope>
    <source>
        <strain evidence="14">CGMCC 1.15772</strain>
    </source>
</reference>
<dbReference type="EMBL" id="JBHSWD010000002">
    <property type="protein sequence ID" value="MFC6592603.1"/>
    <property type="molecule type" value="Genomic_DNA"/>
</dbReference>
<comment type="catalytic activity">
    <reaction evidence="1">
        <text>UDP-alpha-D-glucose = UDP-alpha-D-galactose</text>
        <dbReference type="Rhea" id="RHEA:22168"/>
        <dbReference type="ChEBI" id="CHEBI:58885"/>
        <dbReference type="ChEBI" id="CHEBI:66914"/>
        <dbReference type="EC" id="5.1.3.2"/>
    </reaction>
</comment>
<evidence type="ECO:0000256" key="8">
    <source>
        <dbReference type="ARBA" id="ARBA00023235"/>
    </source>
</evidence>
<gene>
    <name evidence="12" type="primary">galE</name>
    <name evidence="12" type="ORF">ACFP81_11775</name>
    <name evidence="13" type="ORF">ACFP81_13305</name>
</gene>
<evidence type="ECO:0000256" key="7">
    <source>
        <dbReference type="ARBA" id="ARBA00023027"/>
    </source>
</evidence>
<dbReference type="RefSeq" id="WP_380083721.1">
    <property type="nucleotide sequence ID" value="NZ_JBHSWD010000002.1"/>
</dbReference>
<dbReference type="EMBL" id="JBHSWD010000002">
    <property type="protein sequence ID" value="MFC6592876.1"/>
    <property type="molecule type" value="Genomic_DNA"/>
</dbReference>
<organism evidence="12 14">
    <name type="scientific">Deinococcus lacus</name>
    <dbReference type="NCBI Taxonomy" id="392561"/>
    <lineage>
        <taxon>Bacteria</taxon>
        <taxon>Thermotogati</taxon>
        <taxon>Deinococcota</taxon>
        <taxon>Deinococci</taxon>
        <taxon>Deinococcales</taxon>
        <taxon>Deinococcaceae</taxon>
        <taxon>Deinococcus</taxon>
    </lineage>
</organism>
<dbReference type="Proteomes" id="UP001596297">
    <property type="component" value="Unassembled WGS sequence"/>
</dbReference>
<evidence type="ECO:0000256" key="4">
    <source>
        <dbReference type="ARBA" id="ARBA00007637"/>
    </source>
</evidence>
<dbReference type="Pfam" id="PF01370">
    <property type="entry name" value="Epimerase"/>
    <property type="match status" value="1"/>
</dbReference>
<evidence type="ECO:0000256" key="10">
    <source>
        <dbReference type="ARBA" id="ARBA00033067"/>
    </source>
</evidence>
<dbReference type="Gene3D" id="3.40.50.720">
    <property type="entry name" value="NAD(P)-binding Rossmann-like Domain"/>
    <property type="match status" value="1"/>
</dbReference>
<keyword evidence="7" id="KW-0520">NAD</keyword>
<evidence type="ECO:0000313" key="12">
    <source>
        <dbReference type="EMBL" id="MFC6592603.1"/>
    </source>
</evidence>
<reference evidence="12" key="3">
    <citation type="submission" date="2024-09" db="EMBL/GenBank/DDBJ databases">
        <authorList>
            <person name="Sun Q."/>
            <person name="Mori K."/>
        </authorList>
    </citation>
    <scope>NUCLEOTIDE SEQUENCE</scope>
    <source>
        <strain evidence="12">NBRC 112440</strain>
    </source>
</reference>
<evidence type="ECO:0000256" key="5">
    <source>
        <dbReference type="ARBA" id="ARBA00013189"/>
    </source>
</evidence>